<dbReference type="GO" id="GO:0005737">
    <property type="term" value="C:cytoplasm"/>
    <property type="evidence" value="ECO:0007669"/>
    <property type="project" value="UniProtKB-SubCell"/>
</dbReference>
<dbReference type="PANTHER" id="PTHR31250:SF27">
    <property type="entry name" value="IQ DOMAIN-CONTAINING PROTEIN IQM5"/>
    <property type="match status" value="1"/>
</dbReference>
<evidence type="ECO:0000256" key="2">
    <source>
        <dbReference type="ARBA" id="ARBA00022490"/>
    </source>
</evidence>
<name>A0A378WNA0_9NOCA</name>
<feature type="compositionally biased region" description="Basic and acidic residues" evidence="3">
    <location>
        <begin position="177"/>
        <end position="189"/>
    </location>
</feature>
<dbReference type="InterPro" id="IPR044159">
    <property type="entry name" value="IQM"/>
</dbReference>
<dbReference type="PRINTS" id="PR01217">
    <property type="entry name" value="PRICHEXTENSN"/>
</dbReference>
<feature type="compositionally biased region" description="Basic and acidic residues" evidence="3">
    <location>
        <begin position="200"/>
        <end position="209"/>
    </location>
</feature>
<gene>
    <name evidence="4" type="ORF">NCTC13184_01240</name>
</gene>
<keyword evidence="2" id="KW-0963">Cytoplasm</keyword>
<dbReference type="PANTHER" id="PTHR31250">
    <property type="entry name" value="IQ DOMAIN-CONTAINING PROTEIN IQM3"/>
    <property type="match status" value="1"/>
</dbReference>
<reference evidence="4 5" key="1">
    <citation type="submission" date="2018-06" db="EMBL/GenBank/DDBJ databases">
        <authorList>
            <consortium name="Pathogen Informatics"/>
            <person name="Doyle S."/>
        </authorList>
    </citation>
    <scope>NUCLEOTIDE SEQUENCE [LARGE SCALE GENOMIC DNA]</scope>
    <source>
        <strain evidence="4 5">NCTC13184</strain>
    </source>
</reference>
<feature type="compositionally biased region" description="Basic and acidic residues" evidence="3">
    <location>
        <begin position="34"/>
        <end position="53"/>
    </location>
</feature>
<dbReference type="Proteomes" id="UP000255082">
    <property type="component" value="Unassembled WGS sequence"/>
</dbReference>
<feature type="compositionally biased region" description="Low complexity" evidence="3">
    <location>
        <begin position="311"/>
        <end position="329"/>
    </location>
</feature>
<evidence type="ECO:0000313" key="4">
    <source>
        <dbReference type="EMBL" id="SUA41894.1"/>
    </source>
</evidence>
<proteinExistence type="predicted"/>
<dbReference type="EMBL" id="UGRU01000001">
    <property type="protein sequence ID" value="SUA41894.1"/>
    <property type="molecule type" value="Genomic_DNA"/>
</dbReference>
<feature type="compositionally biased region" description="Basic and acidic residues" evidence="3">
    <location>
        <begin position="231"/>
        <end position="240"/>
    </location>
</feature>
<dbReference type="AlphaFoldDB" id="A0A378WNA0"/>
<feature type="compositionally biased region" description="Basic and acidic residues" evidence="3">
    <location>
        <begin position="60"/>
        <end position="69"/>
    </location>
</feature>
<evidence type="ECO:0000313" key="5">
    <source>
        <dbReference type="Proteomes" id="UP000255082"/>
    </source>
</evidence>
<feature type="region of interest" description="Disordered" evidence="3">
    <location>
        <begin position="1"/>
        <end position="347"/>
    </location>
</feature>
<feature type="compositionally biased region" description="Basic and acidic residues" evidence="3">
    <location>
        <begin position="254"/>
        <end position="263"/>
    </location>
</feature>
<organism evidence="4 5">
    <name type="scientific">Nocardia africana</name>
    <dbReference type="NCBI Taxonomy" id="134964"/>
    <lineage>
        <taxon>Bacteria</taxon>
        <taxon>Bacillati</taxon>
        <taxon>Actinomycetota</taxon>
        <taxon>Actinomycetes</taxon>
        <taxon>Mycobacteriales</taxon>
        <taxon>Nocardiaceae</taxon>
        <taxon>Nocardia</taxon>
    </lineage>
</organism>
<feature type="region of interest" description="Disordered" evidence="3">
    <location>
        <begin position="360"/>
        <end position="408"/>
    </location>
</feature>
<comment type="subcellular location">
    <subcellularLocation>
        <location evidence="1">Cytoplasm</location>
    </subcellularLocation>
</comment>
<feature type="compositionally biased region" description="Basic and acidic residues" evidence="3">
    <location>
        <begin position="109"/>
        <end position="138"/>
    </location>
</feature>
<accession>A0A378WNA0</accession>
<evidence type="ECO:0000256" key="3">
    <source>
        <dbReference type="SAM" id="MobiDB-lite"/>
    </source>
</evidence>
<feature type="compositionally biased region" description="Polar residues" evidence="3">
    <location>
        <begin position="283"/>
        <end position="295"/>
    </location>
</feature>
<evidence type="ECO:0000256" key="1">
    <source>
        <dbReference type="ARBA" id="ARBA00004496"/>
    </source>
</evidence>
<feature type="compositionally biased region" description="Polar residues" evidence="3">
    <location>
        <begin position="377"/>
        <end position="391"/>
    </location>
</feature>
<protein>
    <submittedName>
        <fullName evidence="4">Uncharacterized protein</fullName>
    </submittedName>
</protein>
<sequence length="567" mass="62062">MDPFYSGRYNPHIDRYQPTPEEISAARAHPPGESPHDLEVRRWEEHRARRTEDPAAQEHSFSRPRDAATAHDSSAESAAHPERPGERTPTSSDGTPHDRNTPPHGPSDTPHDRPAGAPERPARPTEHPETPSPRREPEPATPPRWAHHDPNFLANSMRPPEWMRRSATPSPGTHPAPHPEAHRPNHPHPDTPQPNGSHPETPRPNHRPGEPAPRPEAGPRTHPEGTTPHPETPRPSRRPADPSPARPEPAARTQPERPGRPHPDPSAGPGRHPVPGPDARNTPRPTGDNNPSQPTAHPAREQATHTNSNRTSSGPPHTGPTTQHPAPHQALGSPPAQHSHPAPDRGSRTAWRRLLGTLGIGRNTHGASPGSHGPDTPSDTGPHNGPSTNQHPGHHVPADGWFTQHGGDLNHPLATTRMMDQYVGEEIPGRRWPTGVWYYDDVGRQQFRLRIHEGRIYDAQGRLFDTRSGVSVWNGQGNAIFVMDEHGNLYASLFQQPGVFHHSSFLAGAPVAGAGELVVINGELQMITDSSGHYRPSHGYTLQVVDRLRAMGVQITRDQIRLTPDAS</sequence>